<dbReference type="Gene3D" id="1.10.260.40">
    <property type="entry name" value="lambda repressor-like DNA-binding domains"/>
    <property type="match status" value="1"/>
</dbReference>
<dbReference type="Proteomes" id="UP001638015">
    <property type="component" value="Unassembled WGS sequence"/>
</dbReference>
<evidence type="ECO:0000313" key="5">
    <source>
        <dbReference type="EMBL" id="MFO3716085.1"/>
    </source>
</evidence>
<comment type="caution">
    <text evidence="5">The sequence shown here is derived from an EMBL/GenBank/DDBJ whole genome shotgun (WGS) entry which is preliminary data.</text>
</comment>
<dbReference type="Pfam" id="PF00717">
    <property type="entry name" value="Peptidase_S24"/>
    <property type="match status" value="1"/>
</dbReference>
<accession>A0ABW9MW94</accession>
<dbReference type="PROSITE" id="PS50943">
    <property type="entry name" value="HTH_CROC1"/>
    <property type="match status" value="1"/>
</dbReference>
<gene>
    <name evidence="5" type="ORF">ACCQ40_04700</name>
</gene>
<keyword evidence="3" id="KW-0804">Transcription</keyword>
<dbReference type="RefSeq" id="WP_410032818.1">
    <property type="nucleotide sequence ID" value="NZ_JBGMEH010000006.1"/>
</dbReference>
<dbReference type="SUPFAM" id="SSF47413">
    <property type="entry name" value="lambda repressor-like DNA-binding domains"/>
    <property type="match status" value="1"/>
</dbReference>
<dbReference type="Gene3D" id="2.10.109.10">
    <property type="entry name" value="Umud Fragment, subunit A"/>
    <property type="match status" value="1"/>
</dbReference>
<evidence type="ECO:0000259" key="4">
    <source>
        <dbReference type="PROSITE" id="PS50943"/>
    </source>
</evidence>
<dbReference type="SUPFAM" id="SSF51306">
    <property type="entry name" value="LexA/Signal peptidase"/>
    <property type="match status" value="1"/>
</dbReference>
<evidence type="ECO:0000256" key="1">
    <source>
        <dbReference type="ARBA" id="ARBA00023015"/>
    </source>
</evidence>
<name>A0ABW9MW94_9FIRM</name>
<dbReference type="CDD" id="cd00093">
    <property type="entry name" value="HTH_XRE"/>
    <property type="match status" value="1"/>
</dbReference>
<dbReference type="CDD" id="cd06529">
    <property type="entry name" value="S24_LexA-like"/>
    <property type="match status" value="1"/>
</dbReference>
<dbReference type="InterPro" id="IPR015927">
    <property type="entry name" value="Peptidase_S24_S26A/B/C"/>
</dbReference>
<dbReference type="InterPro" id="IPR039418">
    <property type="entry name" value="LexA-like"/>
</dbReference>
<evidence type="ECO:0000256" key="2">
    <source>
        <dbReference type="ARBA" id="ARBA00023125"/>
    </source>
</evidence>
<dbReference type="InterPro" id="IPR010982">
    <property type="entry name" value="Lambda_DNA-bd_dom_sf"/>
</dbReference>
<keyword evidence="1" id="KW-0805">Transcription regulation</keyword>
<dbReference type="InterPro" id="IPR001387">
    <property type="entry name" value="Cro/C1-type_HTH"/>
</dbReference>
<dbReference type="PANTHER" id="PTHR40661">
    <property type="match status" value="1"/>
</dbReference>
<dbReference type="InterPro" id="IPR036286">
    <property type="entry name" value="LexA/Signal_pep-like_sf"/>
</dbReference>
<feature type="domain" description="HTH cro/C1-type" evidence="4">
    <location>
        <begin position="6"/>
        <end position="60"/>
    </location>
</feature>
<proteinExistence type="predicted"/>
<reference evidence="5 6" key="1">
    <citation type="journal article" date="2025" name="Anaerobe">
        <title>Description of Anaerococcus kampingiae sp. nov., Anaerococcus groningensis sp. nov., Anaerococcus martiniensis sp. nov., and Anaerococcus cruorum sp. nov., isolated from human clinical specimens.</title>
        <authorList>
            <person name="Boiten K.E."/>
            <person name="Meijer J."/>
            <person name="van Wezel E.M."/>
            <person name="Veloo A.C.M."/>
        </authorList>
    </citation>
    <scope>NUCLEOTIDE SEQUENCE [LARGE SCALE GENOMIC DNA]</scope>
    <source>
        <strain evidence="5 6">ENR1039</strain>
    </source>
</reference>
<evidence type="ECO:0000313" key="6">
    <source>
        <dbReference type="Proteomes" id="UP001638015"/>
    </source>
</evidence>
<dbReference type="Pfam" id="PF01381">
    <property type="entry name" value="HTH_3"/>
    <property type="match status" value="1"/>
</dbReference>
<evidence type="ECO:0000256" key="3">
    <source>
        <dbReference type="ARBA" id="ARBA00023163"/>
    </source>
</evidence>
<protein>
    <submittedName>
        <fullName evidence="5">LexA family protein</fullName>
    </submittedName>
</protein>
<keyword evidence="6" id="KW-1185">Reference proteome</keyword>
<organism evidence="5 6">
    <name type="scientific">Anaerococcus cruorum</name>
    <dbReference type="NCBI Taxonomy" id="3115617"/>
    <lineage>
        <taxon>Bacteria</taxon>
        <taxon>Bacillati</taxon>
        <taxon>Bacillota</taxon>
        <taxon>Tissierellia</taxon>
        <taxon>Tissierellales</taxon>
        <taxon>Peptoniphilaceae</taxon>
        <taxon>Anaerococcus</taxon>
    </lineage>
</organism>
<keyword evidence="2" id="KW-0238">DNA-binding</keyword>
<dbReference type="PANTHER" id="PTHR40661:SF1">
    <property type="entry name" value="HTH CRO_C1-TYPE DOMAIN-CONTAINING PROTEIN"/>
    <property type="match status" value="1"/>
</dbReference>
<sequence length="203" mass="22514">MLEKRLKSLRADCGFSQSELGQKLHVGKTTVSAWENGVSSPDLETLVRMADIFGVSPNYLLGTENVKNKSNDSYEVPVYRAVSCGNPFIADEDIIDYEDIDPRLKSQGDHFGLRLKGRSMEPRFNEGDVVIVRKQSDVDSGSIAIVRVNGDEATMKIVKKSPEGITLVATNPDVYLPTFYSNEQIESTPVEIIGKVIELRAKF</sequence>
<dbReference type="SMART" id="SM00530">
    <property type="entry name" value="HTH_XRE"/>
    <property type="match status" value="1"/>
</dbReference>
<dbReference type="EMBL" id="JBGMEH010000006">
    <property type="protein sequence ID" value="MFO3716085.1"/>
    <property type="molecule type" value="Genomic_DNA"/>
</dbReference>